<evidence type="ECO:0000313" key="12">
    <source>
        <dbReference type="Proteomes" id="UP000283896"/>
    </source>
</evidence>
<comment type="caution">
    <text evidence="11">The sequence shown here is derived from an EMBL/GenBank/DDBJ whole genome shotgun (WGS) entry which is preliminary data.</text>
</comment>
<dbReference type="PANTHER" id="PTHR42933:SF1">
    <property type="entry name" value="SITE-SPECIFIC DNA-METHYLTRANSFERASE (ADENINE-SPECIFIC)"/>
    <property type="match status" value="1"/>
</dbReference>
<dbReference type="InterPro" id="IPR003356">
    <property type="entry name" value="DNA_methylase_A-5"/>
</dbReference>
<evidence type="ECO:0000256" key="5">
    <source>
        <dbReference type="ARBA" id="ARBA00022691"/>
    </source>
</evidence>
<keyword evidence="5" id="KW-0949">S-adenosyl-L-methionine</keyword>
<dbReference type="PRINTS" id="PR00507">
    <property type="entry name" value="N12N6MTFRASE"/>
</dbReference>
<accession>A0A421NXR7</accession>
<dbReference type="InterPro" id="IPR038333">
    <property type="entry name" value="T1MK-like_N_sf"/>
</dbReference>
<organism evidence="11 12">
    <name type="scientific">Candidatus Phytoplasma solani</name>
    <dbReference type="NCBI Taxonomy" id="69896"/>
    <lineage>
        <taxon>Bacteria</taxon>
        <taxon>Bacillati</taxon>
        <taxon>Mycoplasmatota</taxon>
        <taxon>Mollicutes</taxon>
        <taxon>Acholeplasmatales</taxon>
        <taxon>Acholeplasmataceae</taxon>
        <taxon>Candidatus Phytoplasma</taxon>
        <taxon>16SrXII (Stolbur group)</taxon>
    </lineage>
</organism>
<dbReference type="PANTHER" id="PTHR42933">
    <property type="entry name" value="SLR6095 PROTEIN"/>
    <property type="match status" value="1"/>
</dbReference>
<comment type="catalytic activity">
    <reaction evidence="7">
        <text>a 2'-deoxyadenosine in DNA + S-adenosyl-L-methionine = an N(6)-methyl-2'-deoxyadenosine in DNA + S-adenosyl-L-homocysteine + H(+)</text>
        <dbReference type="Rhea" id="RHEA:15197"/>
        <dbReference type="Rhea" id="RHEA-COMP:12418"/>
        <dbReference type="Rhea" id="RHEA-COMP:12419"/>
        <dbReference type="ChEBI" id="CHEBI:15378"/>
        <dbReference type="ChEBI" id="CHEBI:57856"/>
        <dbReference type="ChEBI" id="CHEBI:59789"/>
        <dbReference type="ChEBI" id="CHEBI:90615"/>
        <dbReference type="ChEBI" id="CHEBI:90616"/>
        <dbReference type="EC" id="2.1.1.72"/>
    </reaction>
</comment>
<dbReference type="EC" id="2.1.1.72" evidence="2"/>
<keyword evidence="8" id="KW-0175">Coiled coil</keyword>
<dbReference type="CDD" id="cd02440">
    <property type="entry name" value="AdoMet_MTases"/>
    <property type="match status" value="1"/>
</dbReference>
<evidence type="ECO:0000259" key="9">
    <source>
        <dbReference type="Pfam" id="PF02384"/>
    </source>
</evidence>
<evidence type="ECO:0000256" key="8">
    <source>
        <dbReference type="SAM" id="Coils"/>
    </source>
</evidence>
<evidence type="ECO:0000256" key="2">
    <source>
        <dbReference type="ARBA" id="ARBA00011900"/>
    </source>
</evidence>
<dbReference type="SUPFAM" id="SSF53335">
    <property type="entry name" value="S-adenosyl-L-methionine-dependent methyltransferases"/>
    <property type="match status" value="1"/>
</dbReference>
<comment type="similarity">
    <text evidence="1">Belongs to the N(4)/N(6)-methyltransferase family.</text>
</comment>
<keyword evidence="6" id="KW-0680">Restriction system</keyword>
<dbReference type="Proteomes" id="UP000283896">
    <property type="component" value="Unassembled WGS sequence"/>
</dbReference>
<dbReference type="EMBL" id="MPBG01000003">
    <property type="protein sequence ID" value="RMI88829.1"/>
    <property type="molecule type" value="Genomic_DNA"/>
</dbReference>
<feature type="coiled-coil region" evidence="8">
    <location>
        <begin position="484"/>
        <end position="525"/>
    </location>
</feature>
<dbReference type="AlphaFoldDB" id="A0A421NXR7"/>
<reference evidence="12" key="1">
    <citation type="submission" date="2016-11" db="EMBL/GenBank/DDBJ databases">
        <title>Genome sequence of Candidatus Phytoplasma solani strain SA-1.</title>
        <authorList>
            <person name="Haryono M."/>
            <person name="Samarzija I."/>
            <person name="Seruga Music M."/>
            <person name="Hogenhout S."/>
            <person name="Kuo C.-H."/>
        </authorList>
    </citation>
    <scope>NUCLEOTIDE SEQUENCE [LARGE SCALE GENOMIC DNA]</scope>
    <source>
        <strain evidence="12">SA-1</strain>
    </source>
</reference>
<evidence type="ECO:0000256" key="6">
    <source>
        <dbReference type="ARBA" id="ARBA00022747"/>
    </source>
</evidence>
<dbReference type="PROSITE" id="PS00092">
    <property type="entry name" value="N6_MTASE"/>
    <property type="match status" value="1"/>
</dbReference>
<gene>
    <name evidence="11" type="primary">hsdM</name>
    <name evidence="11" type="ORF">PSSA1_v1c2560</name>
</gene>
<dbReference type="Pfam" id="PF02384">
    <property type="entry name" value="N6_Mtase"/>
    <property type="match status" value="1"/>
</dbReference>
<dbReference type="GO" id="GO:0008170">
    <property type="term" value="F:N-methyltransferase activity"/>
    <property type="evidence" value="ECO:0007669"/>
    <property type="project" value="InterPro"/>
</dbReference>
<feature type="domain" description="N6 adenine-specific DNA methyltransferase N-terminal" evidence="10">
    <location>
        <begin position="20"/>
        <end position="166"/>
    </location>
</feature>
<dbReference type="InterPro" id="IPR029063">
    <property type="entry name" value="SAM-dependent_MTases_sf"/>
</dbReference>
<evidence type="ECO:0000256" key="4">
    <source>
        <dbReference type="ARBA" id="ARBA00022679"/>
    </source>
</evidence>
<dbReference type="Pfam" id="PF12161">
    <property type="entry name" value="HsdM_N"/>
    <property type="match status" value="1"/>
</dbReference>
<dbReference type="GO" id="GO:0009007">
    <property type="term" value="F:site-specific DNA-methyltransferase (adenine-specific) activity"/>
    <property type="evidence" value="ECO:0007669"/>
    <property type="project" value="UniProtKB-EC"/>
</dbReference>
<keyword evidence="12" id="KW-1185">Reference proteome</keyword>
<protein>
    <recommendedName>
        <fullName evidence="2">site-specific DNA-methyltransferase (adenine-specific)</fullName>
        <ecNumber evidence="2">2.1.1.72</ecNumber>
    </recommendedName>
</protein>
<dbReference type="InterPro" id="IPR002052">
    <property type="entry name" value="DNA_methylase_N6_adenine_CS"/>
</dbReference>
<dbReference type="InterPro" id="IPR004546">
    <property type="entry name" value="Restrct_endonuc_T1M"/>
</dbReference>
<feature type="domain" description="DNA methylase adenine-specific" evidence="9">
    <location>
        <begin position="179"/>
        <end position="491"/>
    </location>
</feature>
<keyword evidence="4" id="KW-0808">Transferase</keyword>
<proteinExistence type="inferred from homology"/>
<evidence type="ECO:0000256" key="1">
    <source>
        <dbReference type="ARBA" id="ARBA00006594"/>
    </source>
</evidence>
<evidence type="ECO:0000256" key="7">
    <source>
        <dbReference type="ARBA" id="ARBA00047942"/>
    </source>
</evidence>
<dbReference type="Gene3D" id="3.40.50.150">
    <property type="entry name" value="Vaccinia Virus protein VP39"/>
    <property type="match status" value="1"/>
</dbReference>
<dbReference type="GO" id="GO:0032259">
    <property type="term" value="P:methylation"/>
    <property type="evidence" value="ECO:0007669"/>
    <property type="project" value="UniProtKB-KW"/>
</dbReference>
<dbReference type="GO" id="GO:0009307">
    <property type="term" value="P:DNA restriction-modification system"/>
    <property type="evidence" value="ECO:0007669"/>
    <property type="project" value="UniProtKB-KW"/>
</dbReference>
<dbReference type="InterPro" id="IPR022749">
    <property type="entry name" value="D12N6_MeTrfase_N"/>
</dbReference>
<keyword evidence="3" id="KW-0489">Methyltransferase</keyword>
<dbReference type="GO" id="GO:0003677">
    <property type="term" value="F:DNA binding"/>
    <property type="evidence" value="ECO:0007669"/>
    <property type="project" value="InterPro"/>
</dbReference>
<evidence type="ECO:0000256" key="3">
    <source>
        <dbReference type="ARBA" id="ARBA00022603"/>
    </source>
</evidence>
<evidence type="ECO:0000313" key="11">
    <source>
        <dbReference type="EMBL" id="RMI88829.1"/>
    </source>
</evidence>
<name>A0A421NXR7_9MOLU</name>
<sequence>MIEQKEPNLDNYQQKNDLYKALWSMVNNLRGNMTAIEYKDYILPIICFRYLSEKFENLLEQRYKINDKKDFETKLEKPTFKPDVLKNLGFFLESQYWWSTLIQKAKQKDFSFIDLYKAFQSIHTSSQSKASKKIFNNLFTNINFYDTKLGEMEKDRNKLFTTIMSQINNICPYKSLCSNVLGDIYEYLIGEFAASAGKKAGEFYTPSLVSTLMARLVTLKTTKKIKNIYDPTCGSGALLLKVIKELKLKNKKNIEYINIYGQDSNFSTYNLARMNMILNSDIVELENCHLANGDTLKNPDKEHMNQKFDVIVANPPYSLKWKPSSNLLQDERFSGVEKLAPAKAADYAFIQHMLYLLADDGICAVVVPHGILFRGNSEYLIRKHLIEKEYIDTIISLPENIFYGTSIATCIIIFTKCKKNEHILFIDASQEFKREGKKNYLAKENIQTILKLYEQRQNQEQVAYLASLDEIKENDYNLSINRYLQNNETQKELEQIDIKQITKEIQSKKEELKQLEAKINLYVKELV</sequence>
<dbReference type="RefSeq" id="WP_122225424.1">
    <property type="nucleotide sequence ID" value="NZ_CP103786.1"/>
</dbReference>
<dbReference type="InterPro" id="IPR051537">
    <property type="entry name" value="DNA_Adenine_Mtase"/>
</dbReference>
<dbReference type="NCBIfam" id="TIGR00497">
    <property type="entry name" value="hsdM"/>
    <property type="match status" value="1"/>
</dbReference>
<dbReference type="Gene3D" id="1.20.1260.30">
    <property type="match status" value="1"/>
</dbReference>
<evidence type="ECO:0000259" key="10">
    <source>
        <dbReference type="Pfam" id="PF12161"/>
    </source>
</evidence>
<dbReference type="OrthoDB" id="9814572at2"/>